<dbReference type="GO" id="GO:0000124">
    <property type="term" value="C:SAGA complex"/>
    <property type="evidence" value="ECO:0007669"/>
    <property type="project" value="TreeGrafter"/>
</dbReference>
<dbReference type="AlphaFoldDB" id="A0A813LYX4"/>
<comment type="subcellular location">
    <subcellularLocation>
        <location evidence="1">Nucleus</location>
    </subcellularLocation>
</comment>
<dbReference type="EMBL" id="CAJNNW010037647">
    <property type="protein sequence ID" value="CAE8743477.1"/>
    <property type="molecule type" value="Genomic_DNA"/>
</dbReference>
<sequence>MDQRGGAAAPPREEVAARRAIGTLLEKLGAEDWDEGVVDLLLGVACSEAGSLLSVASRLRSNSGRSGPGITAADLRVAVEMQQGPPPSAPEARRLRDQCNAQPLPEVLSFDGMVLPEDGSLLAPNFRLEPSEPDEFWADLRRSCAAAAQADDASAEVKPADGARSSMSTAQAISPTPVSRIPRTIPITLQSRV</sequence>
<evidence type="ECO:0000256" key="6">
    <source>
        <dbReference type="SAM" id="MobiDB-lite"/>
    </source>
</evidence>
<evidence type="ECO:0000256" key="3">
    <source>
        <dbReference type="ARBA" id="ARBA00023015"/>
    </source>
</evidence>
<evidence type="ECO:0000313" key="8">
    <source>
        <dbReference type="Proteomes" id="UP000626109"/>
    </source>
</evidence>
<evidence type="ECO:0000313" key="7">
    <source>
        <dbReference type="EMBL" id="CAE8743477.1"/>
    </source>
</evidence>
<dbReference type="GO" id="GO:0005669">
    <property type="term" value="C:transcription factor TFIID complex"/>
    <property type="evidence" value="ECO:0007669"/>
    <property type="project" value="TreeGrafter"/>
</dbReference>
<dbReference type="PANTHER" id="PTHR48068:SF4">
    <property type="entry name" value="TATA-BOX BINDING PROTEIN ASSOCIATED FACTOR 9"/>
    <property type="match status" value="1"/>
</dbReference>
<dbReference type="Proteomes" id="UP000626109">
    <property type="component" value="Unassembled WGS sequence"/>
</dbReference>
<proteinExistence type="inferred from homology"/>
<dbReference type="InterPro" id="IPR009072">
    <property type="entry name" value="Histone-fold"/>
</dbReference>
<evidence type="ECO:0000256" key="2">
    <source>
        <dbReference type="ARBA" id="ARBA00007646"/>
    </source>
</evidence>
<dbReference type="InterPro" id="IPR051431">
    <property type="entry name" value="TFIID_subunit_9"/>
</dbReference>
<feature type="region of interest" description="Disordered" evidence="6">
    <location>
        <begin position="150"/>
        <end position="193"/>
    </location>
</feature>
<name>A0A813LYX4_POLGL</name>
<protein>
    <recommendedName>
        <fullName evidence="9">Transcription initiation factor TFIID subunit 8</fullName>
    </recommendedName>
</protein>
<dbReference type="GO" id="GO:0016251">
    <property type="term" value="F:RNA polymerase II general transcription initiation factor activity"/>
    <property type="evidence" value="ECO:0007669"/>
    <property type="project" value="TreeGrafter"/>
</dbReference>
<dbReference type="InterPro" id="IPR003162">
    <property type="entry name" value="TFIID-31"/>
</dbReference>
<comment type="caution">
    <text evidence="7">The sequence shown here is derived from an EMBL/GenBank/DDBJ whole genome shotgun (WGS) entry which is preliminary data.</text>
</comment>
<comment type="similarity">
    <text evidence="2">Belongs to the TAF9 family.</text>
</comment>
<organism evidence="7 8">
    <name type="scientific">Polarella glacialis</name>
    <name type="common">Dinoflagellate</name>
    <dbReference type="NCBI Taxonomy" id="89957"/>
    <lineage>
        <taxon>Eukaryota</taxon>
        <taxon>Sar</taxon>
        <taxon>Alveolata</taxon>
        <taxon>Dinophyceae</taxon>
        <taxon>Suessiales</taxon>
        <taxon>Suessiaceae</taxon>
        <taxon>Polarella</taxon>
    </lineage>
</organism>
<evidence type="ECO:0000256" key="5">
    <source>
        <dbReference type="ARBA" id="ARBA00023242"/>
    </source>
</evidence>
<evidence type="ECO:0008006" key="9">
    <source>
        <dbReference type="Google" id="ProtNLM"/>
    </source>
</evidence>
<evidence type="ECO:0000256" key="1">
    <source>
        <dbReference type="ARBA" id="ARBA00004123"/>
    </source>
</evidence>
<dbReference type="GO" id="GO:0046982">
    <property type="term" value="F:protein heterodimerization activity"/>
    <property type="evidence" value="ECO:0007669"/>
    <property type="project" value="InterPro"/>
</dbReference>
<accession>A0A813LYX4</accession>
<keyword evidence="5" id="KW-0539">Nucleus</keyword>
<dbReference type="PANTHER" id="PTHR48068">
    <property type="entry name" value="TAF9 RNA POLYMERASE II, TATA BOX-BINDING PROTEIN (TBP)-ASSOCIATED FACTOR"/>
    <property type="match status" value="1"/>
</dbReference>
<feature type="compositionally biased region" description="Polar residues" evidence="6">
    <location>
        <begin position="165"/>
        <end position="177"/>
    </location>
</feature>
<dbReference type="Pfam" id="PF02291">
    <property type="entry name" value="TFIID-31kDa"/>
    <property type="match status" value="1"/>
</dbReference>
<evidence type="ECO:0000256" key="4">
    <source>
        <dbReference type="ARBA" id="ARBA00023163"/>
    </source>
</evidence>
<dbReference type="Gene3D" id="1.10.20.10">
    <property type="entry name" value="Histone, subunit A"/>
    <property type="match status" value="1"/>
</dbReference>
<keyword evidence="4" id="KW-0804">Transcription</keyword>
<gene>
    <name evidence="7" type="ORF">PGLA2088_LOCUS51415</name>
</gene>
<dbReference type="GO" id="GO:0003713">
    <property type="term" value="F:transcription coactivator activity"/>
    <property type="evidence" value="ECO:0007669"/>
    <property type="project" value="TreeGrafter"/>
</dbReference>
<keyword evidence="3" id="KW-0805">Transcription regulation</keyword>
<dbReference type="GO" id="GO:0051123">
    <property type="term" value="P:RNA polymerase II preinitiation complex assembly"/>
    <property type="evidence" value="ECO:0007669"/>
    <property type="project" value="TreeGrafter"/>
</dbReference>
<reference evidence="7" key="1">
    <citation type="submission" date="2021-02" db="EMBL/GenBank/DDBJ databases">
        <authorList>
            <person name="Dougan E. K."/>
            <person name="Rhodes N."/>
            <person name="Thang M."/>
            <person name="Chan C."/>
        </authorList>
    </citation>
    <scope>NUCLEOTIDE SEQUENCE</scope>
</reference>